<evidence type="ECO:0000313" key="2">
    <source>
        <dbReference type="EMBL" id="TDV24173.1"/>
    </source>
</evidence>
<feature type="signal peptide" evidence="1">
    <location>
        <begin position="1"/>
        <end position="20"/>
    </location>
</feature>
<dbReference type="EMBL" id="SOCN01000001">
    <property type="protein sequence ID" value="TDV24173.1"/>
    <property type="molecule type" value="Genomic_DNA"/>
</dbReference>
<proteinExistence type="predicted"/>
<gene>
    <name evidence="2" type="ORF">BCF59_0121</name>
</gene>
<dbReference type="Pfam" id="PF06646">
    <property type="entry name" value="CypI"/>
    <property type="match status" value="1"/>
</dbReference>
<dbReference type="InterPro" id="IPR043099">
    <property type="entry name" value="CypI_dom_I"/>
</dbReference>
<name>A0A4R7UE98_9BACT</name>
<keyword evidence="1" id="KW-0732">Signal</keyword>
<dbReference type="InterPro" id="IPR043100">
    <property type="entry name" value="CypI_dom_II"/>
</dbReference>
<reference evidence="2 3" key="1">
    <citation type="submission" date="2019-03" db="EMBL/GenBank/DDBJ databases">
        <title>Genomic Encyclopedia of Archaeal and Bacterial Type Strains, Phase II (KMG-II): from individual species to whole genera.</title>
        <authorList>
            <person name="Goeker M."/>
        </authorList>
    </citation>
    <scope>NUCLEOTIDE SEQUENCE [LARGE SCALE GENOMIC DNA]</scope>
    <source>
        <strain evidence="2 3">ATCC 35214</strain>
    </source>
</reference>
<dbReference type="RefSeq" id="WP_134110190.1">
    <property type="nucleotide sequence ID" value="NZ_SOCN01000001.1"/>
</dbReference>
<protein>
    <submittedName>
        <fullName evidence="2">Phosphonate transport system substrate-binding protein</fullName>
    </submittedName>
</protein>
<dbReference type="Gene3D" id="3.40.190.190">
    <property type="entry name" value="CypI, domain 2"/>
    <property type="match status" value="1"/>
</dbReference>
<dbReference type="AlphaFoldDB" id="A0A4R7UE98"/>
<evidence type="ECO:0000313" key="3">
    <source>
        <dbReference type="Proteomes" id="UP000295757"/>
    </source>
</evidence>
<dbReference type="OrthoDB" id="401239at2"/>
<dbReference type="InterPro" id="IPR010592">
    <property type="entry name" value="CypI"/>
</dbReference>
<dbReference type="PROSITE" id="PS51257">
    <property type="entry name" value="PROKAR_LIPOPROTEIN"/>
    <property type="match status" value="1"/>
</dbReference>
<organism evidence="2 3">
    <name type="scientific">Mycoplasmopsis mustelae</name>
    <dbReference type="NCBI Taxonomy" id="171289"/>
    <lineage>
        <taxon>Bacteria</taxon>
        <taxon>Bacillati</taxon>
        <taxon>Mycoplasmatota</taxon>
        <taxon>Mycoplasmoidales</taxon>
        <taxon>Metamycoplasmataceae</taxon>
        <taxon>Mycoplasmopsis</taxon>
    </lineage>
</organism>
<feature type="chain" id="PRO_5020230536" evidence="1">
    <location>
        <begin position="21"/>
        <end position="394"/>
    </location>
</feature>
<accession>A0A4R7UE98</accession>
<dbReference type="Proteomes" id="UP000295757">
    <property type="component" value="Unassembled WGS sequence"/>
</dbReference>
<dbReference type="Gene3D" id="3.40.190.180">
    <property type="entry name" value="Cypl, domain I"/>
    <property type="match status" value="1"/>
</dbReference>
<evidence type="ECO:0000256" key="1">
    <source>
        <dbReference type="SAM" id="SignalP"/>
    </source>
</evidence>
<sequence>MKFKKLLTTSIISVTALSFAITVSCAQQNRNRNIIKLNLTSPYDLSPNEISNLKVDFENKLNTQLVTQGSKLKVKINFKSTDDYVINADEIKKDVADVAFVSAGSLLTKKTDILNAGLKIKLQTLTKQFNGDIEYDFNSQQSKGGYSDGSENDDLRKIAKAENDLFHRIPRDKWDDTTAGNKWNGSIYEAFYNESLVPYQRGAIILVGTDQQITEIKDAWDKKDLKKFIKFGIVFGDTDSGSKYILPEALLKKHFGSEFTSLAKLATSNNYKNSFVKGKLKQMNEPNFSNKHIFFDNEGSYAYTKFKANKDAFEVKRKNEKIEIFSVTDVLPYNVGLFNSNLSDESIKQLSNALIALSTKKNDPWGPKVGFNSYRIIQNAETEFWRVIKNTIGK</sequence>
<keyword evidence="3" id="KW-1185">Reference proteome</keyword>
<comment type="caution">
    <text evidence="2">The sequence shown here is derived from an EMBL/GenBank/DDBJ whole genome shotgun (WGS) entry which is preliminary data.</text>
</comment>
<dbReference type="NCBIfam" id="NF045838">
    <property type="entry name" value="MG289_thiam_LP"/>
    <property type="match status" value="1"/>
</dbReference>